<name>A0A0C2WT80_SERVB</name>
<accession>A0A0C2WT80</accession>
<feature type="transmembrane region" description="Helical" evidence="2">
    <location>
        <begin position="212"/>
        <end position="238"/>
    </location>
</feature>
<protein>
    <submittedName>
        <fullName evidence="3">Uncharacterized protein</fullName>
    </submittedName>
</protein>
<dbReference type="STRING" id="933852.A0A0C2WT80"/>
<feature type="region of interest" description="Disordered" evidence="1">
    <location>
        <begin position="300"/>
        <end position="324"/>
    </location>
</feature>
<feature type="compositionally biased region" description="Acidic residues" evidence="1">
    <location>
        <begin position="393"/>
        <end position="404"/>
    </location>
</feature>
<keyword evidence="2" id="KW-1133">Transmembrane helix</keyword>
<dbReference type="HOGENOM" id="CLU_035929_0_0_1"/>
<dbReference type="AlphaFoldDB" id="A0A0C2WT80"/>
<reference evidence="3 4" key="1">
    <citation type="submission" date="2014-04" db="EMBL/GenBank/DDBJ databases">
        <authorList>
            <consortium name="DOE Joint Genome Institute"/>
            <person name="Kuo A."/>
            <person name="Zuccaro A."/>
            <person name="Kohler A."/>
            <person name="Nagy L.G."/>
            <person name="Floudas D."/>
            <person name="Copeland A."/>
            <person name="Barry K.W."/>
            <person name="Cichocki N."/>
            <person name="Veneault-Fourrey C."/>
            <person name="LaButti K."/>
            <person name="Lindquist E.A."/>
            <person name="Lipzen A."/>
            <person name="Lundell T."/>
            <person name="Morin E."/>
            <person name="Murat C."/>
            <person name="Sun H."/>
            <person name="Tunlid A."/>
            <person name="Henrissat B."/>
            <person name="Grigoriev I.V."/>
            <person name="Hibbett D.S."/>
            <person name="Martin F."/>
            <person name="Nordberg H.P."/>
            <person name="Cantor M.N."/>
            <person name="Hua S.X."/>
        </authorList>
    </citation>
    <scope>NUCLEOTIDE SEQUENCE [LARGE SCALE GENOMIC DNA]</scope>
    <source>
        <strain evidence="3 4">MAFF 305830</strain>
    </source>
</reference>
<keyword evidence="2" id="KW-0472">Membrane</keyword>
<evidence type="ECO:0000256" key="2">
    <source>
        <dbReference type="SAM" id="Phobius"/>
    </source>
</evidence>
<dbReference type="Proteomes" id="UP000054097">
    <property type="component" value="Unassembled WGS sequence"/>
</dbReference>
<gene>
    <name evidence="3" type="ORF">M408DRAFT_23117</name>
</gene>
<evidence type="ECO:0000256" key="1">
    <source>
        <dbReference type="SAM" id="MobiDB-lite"/>
    </source>
</evidence>
<keyword evidence="4" id="KW-1185">Reference proteome</keyword>
<dbReference type="Gene3D" id="2.60.120.260">
    <property type="entry name" value="Galactose-binding domain-like"/>
    <property type="match status" value="1"/>
</dbReference>
<sequence>MSDVRVLDDTDSELVYDPGAWQSFSGTGYDGRYNKTEHRATQANAKVSLAFTGRSISVTCYFSPAGANFTATLDGNLVGTYNTFFWDFSEAQTQAILIKDNLDANIQHQLVLEKAPNDPSWVPIFLHSNDNYIQIDSITLGNPTDPPSSSTPLSQSSSSSTSTSSSQSSSSTSSTTLSQLAPLSTSSSQSQSQSSSSTTSTPQPQSSSSPTVIGPGVIAGISVGIVAALALVVALIWCHRRLAQVARLSTSPSPFLEAGVHSDAKSPENTSTEPIYLPTTTQSSPMQGPAVALVAPSSSPARGEAEGITRNGIPQLGGRNDGGMSSFLNPGVSLILLPSVPVPSSSPSGGVTTSLLLQENAVLRDHLAALELTGGLGMLNRDDGQSDYHETLPEYEERDSDEED</sequence>
<feature type="region of interest" description="Disordered" evidence="1">
    <location>
        <begin position="137"/>
        <end position="210"/>
    </location>
</feature>
<reference evidence="4" key="2">
    <citation type="submission" date="2015-01" db="EMBL/GenBank/DDBJ databases">
        <title>Evolutionary Origins and Diversification of the Mycorrhizal Mutualists.</title>
        <authorList>
            <consortium name="DOE Joint Genome Institute"/>
            <consortium name="Mycorrhizal Genomics Consortium"/>
            <person name="Kohler A."/>
            <person name="Kuo A."/>
            <person name="Nagy L.G."/>
            <person name="Floudas D."/>
            <person name="Copeland A."/>
            <person name="Barry K.W."/>
            <person name="Cichocki N."/>
            <person name="Veneault-Fourrey C."/>
            <person name="LaButti K."/>
            <person name="Lindquist E.A."/>
            <person name="Lipzen A."/>
            <person name="Lundell T."/>
            <person name="Morin E."/>
            <person name="Murat C."/>
            <person name="Riley R."/>
            <person name="Ohm R."/>
            <person name="Sun H."/>
            <person name="Tunlid A."/>
            <person name="Henrissat B."/>
            <person name="Grigoriev I.V."/>
            <person name="Hibbett D.S."/>
            <person name="Martin F."/>
        </authorList>
    </citation>
    <scope>NUCLEOTIDE SEQUENCE [LARGE SCALE GENOMIC DNA]</scope>
    <source>
        <strain evidence="4">MAFF 305830</strain>
    </source>
</reference>
<organism evidence="3 4">
    <name type="scientific">Serendipita vermifera MAFF 305830</name>
    <dbReference type="NCBI Taxonomy" id="933852"/>
    <lineage>
        <taxon>Eukaryota</taxon>
        <taxon>Fungi</taxon>
        <taxon>Dikarya</taxon>
        <taxon>Basidiomycota</taxon>
        <taxon>Agaricomycotina</taxon>
        <taxon>Agaricomycetes</taxon>
        <taxon>Sebacinales</taxon>
        <taxon>Serendipitaceae</taxon>
        <taxon>Serendipita</taxon>
    </lineage>
</organism>
<keyword evidence="2" id="KW-0812">Transmembrane</keyword>
<feature type="compositionally biased region" description="Low complexity" evidence="1">
    <location>
        <begin position="147"/>
        <end position="210"/>
    </location>
</feature>
<evidence type="ECO:0000313" key="4">
    <source>
        <dbReference type="Proteomes" id="UP000054097"/>
    </source>
</evidence>
<evidence type="ECO:0000313" key="3">
    <source>
        <dbReference type="EMBL" id="KIM29353.1"/>
    </source>
</evidence>
<feature type="region of interest" description="Disordered" evidence="1">
    <location>
        <begin position="376"/>
        <end position="404"/>
    </location>
</feature>
<dbReference type="EMBL" id="KN824289">
    <property type="protein sequence ID" value="KIM29353.1"/>
    <property type="molecule type" value="Genomic_DNA"/>
</dbReference>
<proteinExistence type="predicted"/>
<feature type="compositionally biased region" description="Basic and acidic residues" evidence="1">
    <location>
        <begin position="380"/>
        <end position="392"/>
    </location>
</feature>